<reference evidence="3 4" key="1">
    <citation type="submission" date="2018-02" db="EMBL/GenBank/DDBJ databases">
        <title>The genomes of Aspergillus section Nigri reveals drivers in fungal speciation.</title>
        <authorList>
            <consortium name="DOE Joint Genome Institute"/>
            <person name="Vesth T.C."/>
            <person name="Nybo J."/>
            <person name="Theobald S."/>
            <person name="Brandl J."/>
            <person name="Frisvad J.C."/>
            <person name="Nielsen K.F."/>
            <person name="Lyhne E.K."/>
            <person name="Kogle M.E."/>
            <person name="Kuo A."/>
            <person name="Riley R."/>
            <person name="Clum A."/>
            <person name="Nolan M."/>
            <person name="Lipzen A."/>
            <person name="Salamov A."/>
            <person name="Henrissat B."/>
            <person name="Wiebenga A."/>
            <person name="De vries R.P."/>
            <person name="Grigoriev I.V."/>
            <person name="Mortensen U.H."/>
            <person name="Andersen M.R."/>
            <person name="Baker S.E."/>
        </authorList>
    </citation>
    <scope>NUCLEOTIDE SEQUENCE [LARGE SCALE GENOMIC DNA]</scope>
    <source>
        <strain evidence="3 4">CBS 115571</strain>
    </source>
</reference>
<dbReference type="OMA" id="WVMIRSN"/>
<dbReference type="PANTHER" id="PTHR38110">
    <property type="entry name" value="CHROMOSOME 23, WHOLE GENOME SHOTGUN SEQUENCE"/>
    <property type="match status" value="1"/>
</dbReference>
<dbReference type="CDD" id="cd03440">
    <property type="entry name" value="hot_dog"/>
    <property type="match status" value="1"/>
</dbReference>
<dbReference type="InterPro" id="IPR029069">
    <property type="entry name" value="HotDog_dom_sf"/>
</dbReference>
<dbReference type="Proteomes" id="UP000249829">
    <property type="component" value="Unassembled WGS sequence"/>
</dbReference>
<gene>
    <name evidence="3" type="ORF">BO99DRAFT_412766</name>
</gene>
<feature type="domain" description="Acyl-CoA thioesterase-like N-terminal HotDog" evidence="1">
    <location>
        <begin position="32"/>
        <end position="117"/>
    </location>
</feature>
<organism evidence="3 4">
    <name type="scientific">Aspergillus violaceofuscus (strain CBS 115571)</name>
    <dbReference type="NCBI Taxonomy" id="1450538"/>
    <lineage>
        <taxon>Eukaryota</taxon>
        <taxon>Fungi</taxon>
        <taxon>Dikarya</taxon>
        <taxon>Ascomycota</taxon>
        <taxon>Pezizomycotina</taxon>
        <taxon>Eurotiomycetes</taxon>
        <taxon>Eurotiomycetidae</taxon>
        <taxon>Eurotiales</taxon>
        <taxon>Aspergillaceae</taxon>
        <taxon>Aspergillus</taxon>
    </lineage>
</organism>
<name>A0A2V5H6W0_ASPV1</name>
<evidence type="ECO:0000259" key="2">
    <source>
        <dbReference type="Pfam" id="PF20789"/>
    </source>
</evidence>
<dbReference type="InterPro" id="IPR042171">
    <property type="entry name" value="Acyl-CoA_hotdog"/>
</dbReference>
<protein>
    <recommendedName>
        <fullName evidence="5">Thioesterase-like superfamily-domain-containing protein</fullName>
    </recommendedName>
</protein>
<dbReference type="SUPFAM" id="SSF54637">
    <property type="entry name" value="Thioesterase/thiol ester dehydrase-isomerase"/>
    <property type="match status" value="1"/>
</dbReference>
<proteinExistence type="predicted"/>
<dbReference type="InterPro" id="IPR049450">
    <property type="entry name" value="ACOT8-like_C"/>
</dbReference>
<dbReference type="STRING" id="1450538.A0A2V5H6W0"/>
<sequence>MPPQTKPSLLEVVSSVAPVPGTRGQFTVTITRDWCTQHSVLGGFSAAVMLSAGRKFLEQELGDGLYPDPVHAFVHFLREVHPGECTITCAISRTSSRRSVVTVELKRAAAAAAAAATVKNQRETPNTAASPSLITTTLGVFTYADISKEQGLTQEPHHPPTKAAAAAAAIRPSLPNRQTECTTIDDPVVDATPVTRKVHWVAPRSANGLWGHRLGGHNREVWLSFRDGTKFSDILHLAYLSDLPLHPAATHTPDFYAKHAISTLCLSIEFKRRPDPSTEWVLTRSTSYQIARGRYDVSLQVYDESGALLALSQHVVFVTDLKPGRAGGRL</sequence>
<dbReference type="Pfam" id="PF13622">
    <property type="entry name" value="4HBT_3"/>
    <property type="match status" value="1"/>
</dbReference>
<evidence type="ECO:0000313" key="4">
    <source>
        <dbReference type="Proteomes" id="UP000249829"/>
    </source>
</evidence>
<dbReference type="AlphaFoldDB" id="A0A2V5H6W0"/>
<dbReference type="Gene3D" id="2.40.160.210">
    <property type="entry name" value="Acyl-CoA thioesterase, double hotdog domain"/>
    <property type="match status" value="1"/>
</dbReference>
<dbReference type="InterPro" id="IPR052389">
    <property type="entry name" value="Sec_Metab_Biosynth-Assoc"/>
</dbReference>
<keyword evidence="4" id="KW-1185">Reference proteome</keyword>
<dbReference type="PANTHER" id="PTHR38110:SF4">
    <property type="entry name" value="THIOESTERASE-LIKE SUPERFAMILY-DOMAIN-CONTAINING PROTEIN"/>
    <property type="match status" value="1"/>
</dbReference>
<feature type="domain" description="Acyl-CoA thioesterase-like C-terminal" evidence="2">
    <location>
        <begin position="180"/>
        <end position="318"/>
    </location>
</feature>
<evidence type="ECO:0000313" key="3">
    <source>
        <dbReference type="EMBL" id="PYI19281.1"/>
    </source>
</evidence>
<dbReference type="Pfam" id="PF20789">
    <property type="entry name" value="4HBT_3C"/>
    <property type="match status" value="1"/>
</dbReference>
<evidence type="ECO:0008006" key="5">
    <source>
        <dbReference type="Google" id="ProtNLM"/>
    </source>
</evidence>
<evidence type="ECO:0000259" key="1">
    <source>
        <dbReference type="Pfam" id="PF13622"/>
    </source>
</evidence>
<dbReference type="EMBL" id="KZ825136">
    <property type="protein sequence ID" value="PYI19281.1"/>
    <property type="molecule type" value="Genomic_DNA"/>
</dbReference>
<dbReference type="InterPro" id="IPR049449">
    <property type="entry name" value="TesB_ACOT8-like_N"/>
</dbReference>
<accession>A0A2V5H6W0</accession>